<feature type="compositionally biased region" description="Polar residues" evidence="1">
    <location>
        <begin position="1"/>
        <end position="21"/>
    </location>
</feature>
<feature type="compositionally biased region" description="Polar residues" evidence="1">
    <location>
        <begin position="496"/>
        <end position="531"/>
    </location>
</feature>
<dbReference type="GO" id="GO:0008270">
    <property type="term" value="F:zinc ion binding"/>
    <property type="evidence" value="ECO:0007669"/>
    <property type="project" value="InterPro"/>
</dbReference>
<feature type="domain" description="CCHC-type" evidence="2">
    <location>
        <begin position="445"/>
        <end position="461"/>
    </location>
</feature>
<evidence type="ECO:0000313" key="3">
    <source>
        <dbReference type="EMBL" id="JAF98176.1"/>
    </source>
</evidence>
<evidence type="ECO:0000313" key="4">
    <source>
        <dbReference type="EMBL" id="JAG29108.1"/>
    </source>
</evidence>
<feature type="non-terminal residue" evidence="3">
    <location>
        <position position="1"/>
    </location>
</feature>
<name>A0A0A9VNU1_LYGHE</name>
<evidence type="ECO:0000259" key="2">
    <source>
        <dbReference type="SMART" id="SM00343"/>
    </source>
</evidence>
<dbReference type="InterPro" id="IPR001878">
    <property type="entry name" value="Znf_CCHC"/>
</dbReference>
<dbReference type="EMBL" id="GBHO01014496">
    <property type="protein sequence ID" value="JAG29108.1"/>
    <property type="molecule type" value="Transcribed_RNA"/>
</dbReference>
<evidence type="ECO:0000256" key="1">
    <source>
        <dbReference type="SAM" id="MobiDB-lite"/>
    </source>
</evidence>
<sequence length="629" mass="70886">QGTGVSSITSRNLDSYSTPQDKVSHTLDHVNPQSLNQSENHQQGPPLEPYEDAFARLANILEKRLETSLGCVTEKISQLEQTCIQLSNQICTRPTPEAVGDPFVEPKRCSTMPNSVDIHLNSEGEPMRDFLAPLGETTMEVDDSSLVSGHVPSIKNSDTHQPELVPGWHKNLYPRPSSHTELYRNRKIDSIRFRPLDNKLTKPNQFKYWKRSVIGQIESQECTFTIDPKETCPTSFTSEERLLAMKRVKYFIIESLGSYYQDLTQELKNPRDILEKLQTICDPSSTFQLRNLVSTFNSIKFNSQNEKAIEFLVRFDEIHHKLVEINPNMLTPVYVKITFENAIADTSTYQKAELHGFKFTLHELRDMLIEEDLRSHEEAGSGGASLSVFRSRVATSRGRGFSRGRRGGIIPGRNLSIDGKNNNNNKIKQLNSRSSAARSPLVNKICTYCHRKGHTRQICYRANKLCFNCGLSDKHQAYQCPKTPNQNYKIKSTFESKTVAQPGNKNQPSKFGQTNRHLVPSQQGGNTSIRPNKNLMHRPSSNKSGTPAPRLFKMSANHAFKLSQQFAGNPDAMFTYVSPTPDPEDENAHVWVAMGTEEAEYAGLVNMVRESSGPPHACSMTEGEPEPWN</sequence>
<feature type="region of interest" description="Disordered" evidence="1">
    <location>
        <begin position="1"/>
        <end position="48"/>
    </location>
</feature>
<reference evidence="3" key="2">
    <citation type="submission" date="2014-07" db="EMBL/GenBank/DDBJ databases">
        <authorList>
            <person name="Hull J."/>
        </authorList>
    </citation>
    <scope>NUCLEOTIDE SEQUENCE</scope>
</reference>
<proteinExistence type="predicted"/>
<protein>
    <submittedName>
        <fullName evidence="3">Programmed cell death protein 10</fullName>
    </submittedName>
</protein>
<organism evidence="3">
    <name type="scientific">Lygus hesperus</name>
    <name type="common">Western plant bug</name>
    <dbReference type="NCBI Taxonomy" id="30085"/>
    <lineage>
        <taxon>Eukaryota</taxon>
        <taxon>Metazoa</taxon>
        <taxon>Ecdysozoa</taxon>
        <taxon>Arthropoda</taxon>
        <taxon>Hexapoda</taxon>
        <taxon>Insecta</taxon>
        <taxon>Pterygota</taxon>
        <taxon>Neoptera</taxon>
        <taxon>Paraneoptera</taxon>
        <taxon>Hemiptera</taxon>
        <taxon>Heteroptera</taxon>
        <taxon>Panheteroptera</taxon>
        <taxon>Cimicomorpha</taxon>
        <taxon>Miridae</taxon>
        <taxon>Mirini</taxon>
        <taxon>Lygus</taxon>
    </lineage>
</organism>
<gene>
    <name evidence="3" type="primary">Pdcd10_5</name>
    <name evidence="4" type="synonym">Pdcd10_4</name>
    <name evidence="4" type="ORF">CM83_51004</name>
    <name evidence="3" type="ORF">CM83_51027</name>
</gene>
<accession>A0A0A9VNU1</accession>
<feature type="domain" description="CCHC-type" evidence="2">
    <location>
        <begin position="465"/>
        <end position="482"/>
    </location>
</feature>
<feature type="compositionally biased region" description="Polar residues" evidence="1">
    <location>
        <begin position="31"/>
        <end position="43"/>
    </location>
</feature>
<dbReference type="GO" id="GO:0003676">
    <property type="term" value="F:nucleic acid binding"/>
    <property type="evidence" value="ECO:0007669"/>
    <property type="project" value="InterPro"/>
</dbReference>
<dbReference type="SMART" id="SM00343">
    <property type="entry name" value="ZnF_C2HC"/>
    <property type="match status" value="2"/>
</dbReference>
<dbReference type="AlphaFoldDB" id="A0A0A9VNU1"/>
<reference evidence="3" key="1">
    <citation type="journal article" date="2014" name="PLoS ONE">
        <title>Transcriptome-Based Identification of ABC Transporters in the Western Tarnished Plant Bug Lygus hesperus.</title>
        <authorList>
            <person name="Hull J.J."/>
            <person name="Chaney K."/>
            <person name="Geib S.M."/>
            <person name="Fabrick J.A."/>
            <person name="Brent C.S."/>
            <person name="Walsh D."/>
            <person name="Lavine L.C."/>
        </authorList>
    </citation>
    <scope>NUCLEOTIDE SEQUENCE</scope>
</reference>
<feature type="region of interest" description="Disordered" evidence="1">
    <location>
        <begin position="496"/>
        <end position="549"/>
    </location>
</feature>
<dbReference type="EMBL" id="GBHO01045427">
    <property type="protein sequence ID" value="JAF98176.1"/>
    <property type="molecule type" value="Transcribed_RNA"/>
</dbReference>